<evidence type="ECO:0000256" key="3">
    <source>
        <dbReference type="ARBA" id="ARBA00022576"/>
    </source>
</evidence>
<dbReference type="GO" id="GO:0030170">
    <property type="term" value="F:pyridoxal phosphate binding"/>
    <property type="evidence" value="ECO:0007669"/>
    <property type="project" value="UniProtKB-UniRule"/>
</dbReference>
<keyword evidence="9" id="KW-1185">Reference proteome</keyword>
<dbReference type="Gene3D" id="3.40.640.10">
    <property type="entry name" value="Type I PLP-dependent aspartate aminotransferase-like (Major domain)"/>
    <property type="match status" value="1"/>
</dbReference>
<comment type="cofactor">
    <cofactor evidence="1 6">
        <name>pyridoxal 5'-phosphate</name>
        <dbReference type="ChEBI" id="CHEBI:597326"/>
    </cofactor>
</comment>
<evidence type="ECO:0000256" key="1">
    <source>
        <dbReference type="ARBA" id="ARBA00001933"/>
    </source>
</evidence>
<proteinExistence type="inferred from homology"/>
<protein>
    <recommendedName>
        <fullName evidence="6">Aromatic amino acid aminotransferase</fullName>
        <shortName evidence="6">ArAT</shortName>
        <ecNumber evidence="6">2.6.1.57</ecNumber>
    </recommendedName>
</protein>
<dbReference type="GO" id="GO:0008793">
    <property type="term" value="F:aromatic-amino-acid transaminase activity"/>
    <property type="evidence" value="ECO:0007669"/>
    <property type="project" value="UniProtKB-UniRule"/>
</dbReference>
<dbReference type="InterPro" id="IPR024892">
    <property type="entry name" value="ArAT"/>
</dbReference>
<comment type="caution">
    <text evidence="8">The sequence shown here is derived from an EMBL/GenBank/DDBJ whole genome shotgun (WGS) entry which is preliminary data.</text>
</comment>
<dbReference type="InterPro" id="IPR015424">
    <property type="entry name" value="PyrdxlP-dep_Trfase"/>
</dbReference>
<dbReference type="InterPro" id="IPR015422">
    <property type="entry name" value="PyrdxlP-dep_Trfase_small"/>
</dbReference>
<dbReference type="EC" id="2.6.1.57" evidence="6"/>
<feature type="domain" description="Aminotransferase class I/classII large" evidence="7">
    <location>
        <begin position="39"/>
        <end position="356"/>
    </location>
</feature>
<sequence length="376" mass="39417">MTFTPASADEPAVVPAVKLRPEILASPPYRQGRPAAADAFKLSSNENPFPPLDGVIDAVVASGAFNRYPDASALALREVLAARTGVSPENIHVGSGSVALLSQFIAAAAGPGDTVVYPWRSFEAYPGLVTVAGATSVQVPNRADGSHDLHALAAAVDDTTRVVIVCSPNNPTSTTVSAAAFEEFLARVPSDVLVLLDEAYAEFVTDADAVQGLRLTGRYPNLVVLRTFSKAYGLAGLRVGWAIGPVEILDAARAAAIPLSVTQPAQAAALASLEREDELLRRVAELADRRDRLHAELTAQGWFIPAAQGNFVWLATGDATDAANDALLAGGIVARAFPNSGIRVSIGEEESVEKLLPITQRIVDLLPVGHPARRLG</sequence>
<dbReference type="Pfam" id="PF00155">
    <property type="entry name" value="Aminotran_1_2"/>
    <property type="match status" value="1"/>
</dbReference>
<dbReference type="AlphaFoldDB" id="A0A3L7A0U9"/>
<dbReference type="RefSeq" id="WP_121671926.1">
    <property type="nucleotide sequence ID" value="NZ_BMXM01000003.1"/>
</dbReference>
<gene>
    <name evidence="6" type="primary">pat</name>
    <name evidence="8" type="ORF">D9V29_03460</name>
</gene>
<keyword evidence="5 6" id="KW-0663">Pyridoxal phosphate</keyword>
<evidence type="ECO:0000313" key="8">
    <source>
        <dbReference type="EMBL" id="RLP73072.1"/>
    </source>
</evidence>
<reference evidence="8 9" key="1">
    <citation type="submission" date="2018-10" db="EMBL/GenBank/DDBJ databases">
        <authorList>
            <person name="Li J."/>
        </authorList>
    </citation>
    <scope>NUCLEOTIDE SEQUENCE [LARGE SCALE GENOMIC DNA]</scope>
    <source>
        <strain evidence="8 9">CCTCC AB209002</strain>
    </source>
</reference>
<dbReference type="Proteomes" id="UP000270299">
    <property type="component" value="Unassembled WGS sequence"/>
</dbReference>
<accession>A0A3L7A0U9</accession>
<dbReference type="HAMAP" id="MF_01023">
    <property type="entry name" value="HisC_aminotrans_2"/>
    <property type="match status" value="1"/>
</dbReference>
<organism evidence="8 9">
    <name type="scientific">Mycetocola manganoxydans</name>
    <dbReference type="NCBI Taxonomy" id="699879"/>
    <lineage>
        <taxon>Bacteria</taxon>
        <taxon>Bacillati</taxon>
        <taxon>Actinomycetota</taxon>
        <taxon>Actinomycetes</taxon>
        <taxon>Micrococcales</taxon>
        <taxon>Microbacteriaceae</taxon>
        <taxon>Mycetocola</taxon>
    </lineage>
</organism>
<dbReference type="CDD" id="cd00609">
    <property type="entry name" value="AAT_like"/>
    <property type="match status" value="1"/>
</dbReference>
<dbReference type="OrthoDB" id="9809616at2"/>
<evidence type="ECO:0000259" key="7">
    <source>
        <dbReference type="Pfam" id="PF00155"/>
    </source>
</evidence>
<comment type="similarity">
    <text evidence="6">Belongs to the class-II pyridoxal-phosphate-dependent aminotransferase family.</text>
</comment>
<dbReference type="PANTHER" id="PTHR43643">
    <property type="entry name" value="HISTIDINOL-PHOSPHATE AMINOTRANSFERASE 2"/>
    <property type="match status" value="1"/>
</dbReference>
<keyword evidence="4 6" id="KW-0808">Transferase</keyword>
<dbReference type="GO" id="GO:0004400">
    <property type="term" value="F:histidinol-phosphate transaminase activity"/>
    <property type="evidence" value="ECO:0007669"/>
    <property type="project" value="InterPro"/>
</dbReference>
<evidence type="ECO:0000256" key="6">
    <source>
        <dbReference type="HAMAP-Rule" id="MF_01513"/>
    </source>
</evidence>
<comment type="catalytic activity">
    <reaction evidence="6">
        <text>an aromatic L-alpha-amino acid + 2-oxoglutarate = an aromatic oxo-acid + L-glutamate</text>
        <dbReference type="Rhea" id="RHEA:17533"/>
        <dbReference type="ChEBI" id="CHEBI:16810"/>
        <dbReference type="ChEBI" id="CHEBI:29985"/>
        <dbReference type="ChEBI" id="CHEBI:73309"/>
        <dbReference type="ChEBI" id="CHEBI:84824"/>
        <dbReference type="EC" id="2.6.1.57"/>
    </reaction>
</comment>
<dbReference type="InterPro" id="IPR004839">
    <property type="entry name" value="Aminotransferase_I/II_large"/>
</dbReference>
<feature type="modified residue" description="N6-(pyridoxal phosphate)lysine" evidence="6">
    <location>
        <position position="230"/>
    </location>
</feature>
<comment type="function">
    <text evidence="6">Aminotransferase that catalyzes the conversion of aromatic amino acids and 2-oxoglutarate into corresponding aromatic oxo acids and L-glutamate.</text>
</comment>
<dbReference type="InterPro" id="IPR005861">
    <property type="entry name" value="HisP_aminotrans"/>
</dbReference>
<evidence type="ECO:0000313" key="9">
    <source>
        <dbReference type="Proteomes" id="UP000270299"/>
    </source>
</evidence>
<dbReference type="NCBIfam" id="NF002878">
    <property type="entry name" value="PRK03321.1"/>
    <property type="match status" value="1"/>
</dbReference>
<comment type="subunit">
    <text evidence="2 6">Homodimer.</text>
</comment>
<evidence type="ECO:0000256" key="2">
    <source>
        <dbReference type="ARBA" id="ARBA00011738"/>
    </source>
</evidence>
<keyword evidence="3 6" id="KW-0032">Aminotransferase</keyword>
<evidence type="ECO:0000256" key="5">
    <source>
        <dbReference type="ARBA" id="ARBA00022898"/>
    </source>
</evidence>
<dbReference type="GO" id="GO:0000105">
    <property type="term" value="P:L-histidine biosynthetic process"/>
    <property type="evidence" value="ECO:0007669"/>
    <property type="project" value="InterPro"/>
</dbReference>
<dbReference type="InterPro" id="IPR015421">
    <property type="entry name" value="PyrdxlP-dep_Trfase_major"/>
</dbReference>
<evidence type="ECO:0000256" key="4">
    <source>
        <dbReference type="ARBA" id="ARBA00022679"/>
    </source>
</evidence>
<dbReference type="Gene3D" id="3.90.1150.10">
    <property type="entry name" value="Aspartate Aminotransferase, domain 1"/>
    <property type="match status" value="1"/>
</dbReference>
<dbReference type="SUPFAM" id="SSF53383">
    <property type="entry name" value="PLP-dependent transferases"/>
    <property type="match status" value="1"/>
</dbReference>
<dbReference type="InterPro" id="IPR050106">
    <property type="entry name" value="HistidinolP_aminotransfase"/>
</dbReference>
<dbReference type="EMBL" id="RCUV01000003">
    <property type="protein sequence ID" value="RLP73072.1"/>
    <property type="molecule type" value="Genomic_DNA"/>
</dbReference>
<dbReference type="HAMAP" id="MF_01513">
    <property type="entry name" value="Phe_aminotrans_2"/>
    <property type="match status" value="1"/>
</dbReference>
<name>A0A3L7A0U9_9MICO</name>
<dbReference type="PANTHER" id="PTHR43643:SF3">
    <property type="entry name" value="HISTIDINOL-PHOSPHATE AMINOTRANSFERASE"/>
    <property type="match status" value="1"/>
</dbReference>
<dbReference type="InterPro" id="IPR001917">
    <property type="entry name" value="Aminotrans_II_pyridoxalP_BS"/>
</dbReference>
<dbReference type="PROSITE" id="PS00599">
    <property type="entry name" value="AA_TRANSFER_CLASS_2"/>
    <property type="match status" value="1"/>
</dbReference>